<keyword evidence="1" id="KW-0963">Cytoplasm</keyword>
<name>A0A7R9V7L7_9CHLO</name>
<evidence type="ECO:0000256" key="3">
    <source>
        <dbReference type="ARBA" id="ARBA00022917"/>
    </source>
</evidence>
<evidence type="ECO:0008006" key="6">
    <source>
        <dbReference type="Google" id="ProtNLM"/>
    </source>
</evidence>
<gene>
    <name evidence="5" type="ORF">CEUR00632_LOCUS7389</name>
</gene>
<dbReference type="Pfam" id="PF08597">
    <property type="entry name" value="eIF3_subunit"/>
    <property type="match status" value="1"/>
</dbReference>
<evidence type="ECO:0000256" key="1">
    <source>
        <dbReference type="ARBA" id="ARBA00022490"/>
    </source>
</evidence>
<evidence type="ECO:0000256" key="4">
    <source>
        <dbReference type="SAM" id="MobiDB-lite"/>
    </source>
</evidence>
<reference evidence="5" key="1">
    <citation type="submission" date="2021-01" db="EMBL/GenBank/DDBJ databases">
        <authorList>
            <person name="Corre E."/>
            <person name="Pelletier E."/>
            <person name="Niang G."/>
            <person name="Scheremetjew M."/>
            <person name="Finn R."/>
            <person name="Kale V."/>
            <person name="Holt S."/>
            <person name="Cochrane G."/>
            <person name="Meng A."/>
            <person name="Brown T."/>
            <person name="Cohen L."/>
        </authorList>
    </citation>
    <scope>NUCLEOTIDE SEQUENCE</scope>
    <source>
        <strain evidence="5">CCMP219</strain>
    </source>
</reference>
<dbReference type="InterPro" id="IPR013906">
    <property type="entry name" value="eIF3j"/>
</dbReference>
<sequence length="221" mass="24084">MGDLEEDDWESAPVVPLAAAAAAGGSGKGTADPKRFDDEEEEEPEEEPKHNVVKPQPKKKVEKSWMKAEAAEADVPLDDPLAEKMRQQRLIEQADYAAAKELFGGGSGINLHTFLPKSVKDFEDFASEIVQQFFIPHKDNKNYKVLVKAMVRKACEPMTSAETKDVEAACGVVRLDKTKAEQAAKPKAAVKKSLNIGKAGLAAGLDDYQYDDAGDADDDFM</sequence>
<feature type="region of interest" description="Disordered" evidence="4">
    <location>
        <begin position="1"/>
        <end position="65"/>
    </location>
</feature>
<keyword evidence="3" id="KW-0648">Protein biosynthesis</keyword>
<dbReference type="Gene3D" id="1.10.246.60">
    <property type="entry name" value="Eukaryotic translation initiation factor 3 like domains"/>
    <property type="match status" value="1"/>
</dbReference>
<evidence type="ECO:0000313" key="5">
    <source>
        <dbReference type="EMBL" id="CAD8287350.1"/>
    </source>
</evidence>
<feature type="compositionally biased region" description="Acidic residues" evidence="4">
    <location>
        <begin position="1"/>
        <end position="10"/>
    </location>
</feature>
<evidence type="ECO:0000256" key="2">
    <source>
        <dbReference type="ARBA" id="ARBA00022540"/>
    </source>
</evidence>
<dbReference type="GO" id="GO:0005852">
    <property type="term" value="C:eukaryotic translation initiation factor 3 complex"/>
    <property type="evidence" value="ECO:0007669"/>
    <property type="project" value="InterPro"/>
</dbReference>
<organism evidence="5">
    <name type="scientific">Chlamydomonas euryale</name>
    <dbReference type="NCBI Taxonomy" id="1486919"/>
    <lineage>
        <taxon>Eukaryota</taxon>
        <taxon>Viridiplantae</taxon>
        <taxon>Chlorophyta</taxon>
        <taxon>core chlorophytes</taxon>
        <taxon>Chlorophyceae</taxon>
        <taxon>CS clade</taxon>
        <taxon>Chlamydomonadales</taxon>
        <taxon>Chlamydomonadaceae</taxon>
        <taxon>Chlamydomonas</taxon>
    </lineage>
</organism>
<dbReference type="PANTHER" id="PTHR21681:SF0">
    <property type="entry name" value="EUKARYOTIC TRANSLATION INITIATION FACTOR 3 SUBUNIT J"/>
    <property type="match status" value="1"/>
</dbReference>
<protein>
    <recommendedName>
        <fullName evidence="6">Eukaryotic translation initiation factor 3 30 kDa subunit</fullName>
    </recommendedName>
</protein>
<keyword evidence="2" id="KW-0396">Initiation factor</keyword>
<dbReference type="PANTHER" id="PTHR21681">
    <property type="entry name" value="EUKARYOTIC TRANSLATION INITIATION FACTOR 3 SUBUNIT J"/>
    <property type="match status" value="1"/>
</dbReference>
<proteinExistence type="predicted"/>
<dbReference type="EMBL" id="HBEC01015849">
    <property type="protein sequence ID" value="CAD8287350.1"/>
    <property type="molecule type" value="Transcribed_RNA"/>
</dbReference>
<accession>A0A7R9V7L7</accession>
<dbReference type="GO" id="GO:0003743">
    <property type="term" value="F:translation initiation factor activity"/>
    <property type="evidence" value="ECO:0007669"/>
    <property type="project" value="UniProtKB-KW"/>
</dbReference>
<dbReference type="InterPro" id="IPR023194">
    <property type="entry name" value="eIF3-like_dom_sf"/>
</dbReference>
<dbReference type="AlphaFoldDB" id="A0A7R9V7L7"/>